<evidence type="ECO:0000256" key="8">
    <source>
        <dbReference type="ARBA" id="ARBA00022989"/>
    </source>
</evidence>
<dbReference type="PRINTS" id="PR00463">
    <property type="entry name" value="EP450I"/>
</dbReference>
<dbReference type="GO" id="GO:0046872">
    <property type="term" value="F:metal ion binding"/>
    <property type="evidence" value="ECO:0007669"/>
    <property type="project" value="UniProtKB-KW"/>
</dbReference>
<dbReference type="InterPro" id="IPR002401">
    <property type="entry name" value="Cyt_P450_E_grp-I"/>
</dbReference>
<keyword evidence="6" id="KW-0812">Transmembrane</keyword>
<comment type="cofactor">
    <cofactor evidence="1 13">
        <name>heme</name>
        <dbReference type="ChEBI" id="CHEBI:30413"/>
    </cofactor>
</comment>
<dbReference type="GO" id="GO:0016020">
    <property type="term" value="C:membrane"/>
    <property type="evidence" value="ECO:0007669"/>
    <property type="project" value="UniProtKB-SubCell"/>
</dbReference>
<dbReference type="PRINTS" id="PR00385">
    <property type="entry name" value="P450"/>
</dbReference>
<keyword evidence="7 13" id="KW-0479">Metal-binding</keyword>
<gene>
    <name evidence="15" type="ORF">URODEC1_LOCUS78864</name>
</gene>
<organism evidence="15 16">
    <name type="scientific">Urochloa decumbens</name>
    <dbReference type="NCBI Taxonomy" id="240449"/>
    <lineage>
        <taxon>Eukaryota</taxon>
        <taxon>Viridiplantae</taxon>
        <taxon>Streptophyta</taxon>
        <taxon>Embryophyta</taxon>
        <taxon>Tracheophyta</taxon>
        <taxon>Spermatophyta</taxon>
        <taxon>Magnoliopsida</taxon>
        <taxon>Liliopsida</taxon>
        <taxon>Poales</taxon>
        <taxon>Poaceae</taxon>
        <taxon>PACMAD clade</taxon>
        <taxon>Panicoideae</taxon>
        <taxon>Panicodae</taxon>
        <taxon>Paniceae</taxon>
        <taxon>Melinidinae</taxon>
        <taxon>Urochloa</taxon>
    </lineage>
</organism>
<keyword evidence="9 14" id="KW-0560">Oxidoreductase</keyword>
<keyword evidence="12" id="KW-0472">Membrane</keyword>
<evidence type="ECO:0000313" key="16">
    <source>
        <dbReference type="Proteomes" id="UP001497457"/>
    </source>
</evidence>
<keyword evidence="11 14" id="KW-0503">Monooxygenase</keyword>
<dbReference type="PROSITE" id="PS00086">
    <property type="entry name" value="CYTOCHROME_P450"/>
    <property type="match status" value="1"/>
</dbReference>
<dbReference type="Gene3D" id="1.10.630.10">
    <property type="entry name" value="Cytochrome P450"/>
    <property type="match status" value="1"/>
</dbReference>
<comment type="subcellular location">
    <subcellularLocation>
        <location evidence="2">Membrane</location>
    </subcellularLocation>
</comment>
<dbReference type="PANTHER" id="PTHR47955">
    <property type="entry name" value="CYTOCHROME P450 FAMILY 71 PROTEIN"/>
    <property type="match status" value="1"/>
</dbReference>
<reference evidence="15" key="1">
    <citation type="submission" date="2024-10" db="EMBL/GenBank/DDBJ databases">
        <authorList>
            <person name="Ryan C."/>
        </authorList>
    </citation>
    <scope>NUCLEOTIDE SEQUENCE [LARGE SCALE GENOMIC DNA]</scope>
</reference>
<keyword evidence="8" id="KW-1133">Transmembrane helix</keyword>
<keyword evidence="16" id="KW-1185">Reference proteome</keyword>
<evidence type="ECO:0000256" key="4">
    <source>
        <dbReference type="ARBA" id="ARBA00010617"/>
    </source>
</evidence>
<dbReference type="SUPFAM" id="SSF48264">
    <property type="entry name" value="Cytochrome P450"/>
    <property type="match status" value="1"/>
</dbReference>
<dbReference type="AlphaFoldDB" id="A0ABC9CVB5"/>
<feature type="binding site" description="axial binding residue" evidence="13">
    <location>
        <position position="512"/>
    </location>
    <ligand>
        <name>heme</name>
        <dbReference type="ChEBI" id="CHEBI:30413"/>
    </ligand>
    <ligandPart>
        <name>Fe</name>
        <dbReference type="ChEBI" id="CHEBI:18248"/>
    </ligandPart>
</feature>
<dbReference type="Proteomes" id="UP001497457">
    <property type="component" value="Chromosome 30rd"/>
</dbReference>
<evidence type="ECO:0000256" key="12">
    <source>
        <dbReference type="ARBA" id="ARBA00023136"/>
    </source>
</evidence>
<evidence type="ECO:0000256" key="10">
    <source>
        <dbReference type="ARBA" id="ARBA00023004"/>
    </source>
</evidence>
<dbReference type="InterPro" id="IPR017972">
    <property type="entry name" value="Cyt_P450_CS"/>
</dbReference>
<proteinExistence type="inferred from homology"/>
<dbReference type="InterPro" id="IPR001128">
    <property type="entry name" value="Cyt_P450"/>
</dbReference>
<evidence type="ECO:0000256" key="14">
    <source>
        <dbReference type="RuleBase" id="RU000461"/>
    </source>
</evidence>
<comment type="pathway">
    <text evidence="3">Secondary metabolite biosynthesis.</text>
</comment>
<evidence type="ECO:0000256" key="2">
    <source>
        <dbReference type="ARBA" id="ARBA00004370"/>
    </source>
</evidence>
<dbReference type="EMBL" id="OZ075140">
    <property type="protein sequence ID" value="CAL5026624.1"/>
    <property type="molecule type" value="Genomic_DNA"/>
</dbReference>
<keyword evidence="5 13" id="KW-0349">Heme</keyword>
<evidence type="ECO:0000256" key="1">
    <source>
        <dbReference type="ARBA" id="ARBA00001971"/>
    </source>
</evidence>
<evidence type="ECO:0000256" key="7">
    <source>
        <dbReference type="ARBA" id="ARBA00022723"/>
    </source>
</evidence>
<evidence type="ECO:0000313" key="15">
    <source>
        <dbReference type="EMBL" id="CAL5026624.1"/>
    </source>
</evidence>
<sequence>MRQESEIYQPPLQMIELHNRTVLRARTPFHRHTDSLAEQLFLHEMSTAPWAWLLLLLPLFLHWCATLFGANANRARKNHQQQQRDGHCLPPPSPPALPVLGHLHLVGSLPHVSLRGLAARHGPDLMLLRLGSLSVLVVSSPRAAEAVLRTHDHVFASRPHSLVGEIVLYGPSDVGFAPHGDSWRKARKLITTHLLGARRVQSFRRAREEEVGVAVARVAEAAAAGAGAVDVGELLGSFANDLACRVVMGASSSSSRREGGRNRLFRQLVCDTTPLLAGFNFEELFPFLARFGVLGKAVRARSERLRRRWDELLDRLIDDHESKYESMASASDPEDHDDFIHVLLSVRQDYGLTREQMKGLLLDVFVGGIDSVSSTLEFTIAELMRHPRVMRKLQAEVRNNTSRGQEIVREDDLKSMAYLRAVTAESFRVHHVTPLLAPHLSMSGCSIDGYAIPAGVQVLINAWAIGRDARCWGDDAEEFVPERFMDGGSAANVSFKGGDFQFLTFGSGRRMCAGMNYAVATVEVMLANLVHRFDWELPPGKESRDIDMSQVFGLVVRRKEKLLLVPKLRA</sequence>
<accession>A0ABC9CVB5</accession>
<evidence type="ECO:0000256" key="3">
    <source>
        <dbReference type="ARBA" id="ARBA00005179"/>
    </source>
</evidence>
<dbReference type="PANTHER" id="PTHR47955:SF14">
    <property type="entry name" value="OS01G0543600 PROTEIN"/>
    <property type="match status" value="1"/>
</dbReference>
<evidence type="ECO:0000256" key="13">
    <source>
        <dbReference type="PIRSR" id="PIRSR602401-1"/>
    </source>
</evidence>
<dbReference type="Pfam" id="PF00067">
    <property type="entry name" value="p450"/>
    <property type="match status" value="1"/>
</dbReference>
<evidence type="ECO:0000256" key="9">
    <source>
        <dbReference type="ARBA" id="ARBA00023002"/>
    </source>
</evidence>
<dbReference type="InterPro" id="IPR036396">
    <property type="entry name" value="Cyt_P450_sf"/>
</dbReference>
<evidence type="ECO:0000256" key="6">
    <source>
        <dbReference type="ARBA" id="ARBA00022692"/>
    </source>
</evidence>
<dbReference type="FunFam" id="1.10.630.10:FF:000055">
    <property type="entry name" value="Cytochrome P450 71A26"/>
    <property type="match status" value="1"/>
</dbReference>
<dbReference type="GO" id="GO:0004497">
    <property type="term" value="F:monooxygenase activity"/>
    <property type="evidence" value="ECO:0007669"/>
    <property type="project" value="UniProtKB-KW"/>
</dbReference>
<comment type="similarity">
    <text evidence="4 14">Belongs to the cytochrome P450 family.</text>
</comment>
<keyword evidence="10 13" id="KW-0408">Iron</keyword>
<evidence type="ECO:0000256" key="5">
    <source>
        <dbReference type="ARBA" id="ARBA00022617"/>
    </source>
</evidence>
<dbReference type="CDD" id="cd11072">
    <property type="entry name" value="CYP71-like"/>
    <property type="match status" value="1"/>
</dbReference>
<name>A0ABC9CVB5_9POAL</name>
<evidence type="ECO:0000256" key="11">
    <source>
        <dbReference type="ARBA" id="ARBA00023033"/>
    </source>
</evidence>
<protein>
    <submittedName>
        <fullName evidence="15">Uncharacterized protein</fullName>
    </submittedName>
</protein>